<accession>A0A8T0NCW2</accession>
<sequence length="50" mass="5630">MRGVKDTKLSSMICNLVACTEDRGTEDKFNRMIQNGRLHTSMAQKANSLK</sequence>
<protein>
    <submittedName>
        <fullName evidence="1">Uncharacterized protein</fullName>
    </submittedName>
</protein>
<reference evidence="1" key="1">
    <citation type="submission" date="2020-05" db="EMBL/GenBank/DDBJ databases">
        <title>WGS assembly of Panicum virgatum.</title>
        <authorList>
            <person name="Lovell J.T."/>
            <person name="Jenkins J."/>
            <person name="Shu S."/>
            <person name="Juenger T.E."/>
            <person name="Schmutz J."/>
        </authorList>
    </citation>
    <scope>NUCLEOTIDE SEQUENCE</scope>
    <source>
        <strain evidence="1">AP13</strain>
    </source>
</reference>
<gene>
    <name evidence="1" type="ORF">PVAP13_9KG085940</name>
</gene>
<name>A0A8T0NCW2_PANVG</name>
<comment type="caution">
    <text evidence="1">The sequence shown here is derived from an EMBL/GenBank/DDBJ whole genome shotgun (WGS) entry which is preliminary data.</text>
</comment>
<evidence type="ECO:0000313" key="2">
    <source>
        <dbReference type="Proteomes" id="UP000823388"/>
    </source>
</evidence>
<evidence type="ECO:0000313" key="1">
    <source>
        <dbReference type="EMBL" id="KAG2547097.1"/>
    </source>
</evidence>
<organism evidence="1 2">
    <name type="scientific">Panicum virgatum</name>
    <name type="common">Blackwell switchgrass</name>
    <dbReference type="NCBI Taxonomy" id="38727"/>
    <lineage>
        <taxon>Eukaryota</taxon>
        <taxon>Viridiplantae</taxon>
        <taxon>Streptophyta</taxon>
        <taxon>Embryophyta</taxon>
        <taxon>Tracheophyta</taxon>
        <taxon>Spermatophyta</taxon>
        <taxon>Magnoliopsida</taxon>
        <taxon>Liliopsida</taxon>
        <taxon>Poales</taxon>
        <taxon>Poaceae</taxon>
        <taxon>PACMAD clade</taxon>
        <taxon>Panicoideae</taxon>
        <taxon>Panicodae</taxon>
        <taxon>Paniceae</taxon>
        <taxon>Panicinae</taxon>
        <taxon>Panicum</taxon>
        <taxon>Panicum sect. Hiantes</taxon>
    </lineage>
</organism>
<dbReference type="AlphaFoldDB" id="A0A8T0NCW2"/>
<dbReference type="Proteomes" id="UP000823388">
    <property type="component" value="Chromosome 9K"/>
</dbReference>
<proteinExistence type="predicted"/>
<keyword evidence="2" id="KW-1185">Reference proteome</keyword>
<dbReference type="EMBL" id="CM029053">
    <property type="protein sequence ID" value="KAG2547097.1"/>
    <property type="molecule type" value="Genomic_DNA"/>
</dbReference>